<sequence>MLFNFVRSYSTLLMGNYYYCKQRGGDPHTSNVLVILAVALVLLCIPCLFSSEPKEEVEESMDMSAFVVPIIVIVILLLVSFLGSSRKKVYVKPPWCGCNHACYCYAG</sequence>
<keyword evidence="1" id="KW-0812">Transmembrane</keyword>
<keyword evidence="1" id="KW-1133">Transmembrane helix</keyword>
<evidence type="ECO:0000256" key="1">
    <source>
        <dbReference type="SAM" id="Phobius"/>
    </source>
</evidence>
<dbReference type="OrthoDB" id="10567768at2759"/>
<dbReference type="Proteomes" id="UP000447434">
    <property type="component" value="Chromosome 19"/>
</dbReference>
<evidence type="ECO:0000313" key="3">
    <source>
        <dbReference type="Proteomes" id="UP000447434"/>
    </source>
</evidence>
<organism evidence="2 3">
    <name type="scientific">Lupinus albus</name>
    <name type="common">White lupine</name>
    <name type="synonym">Lupinus termis</name>
    <dbReference type="NCBI Taxonomy" id="3870"/>
    <lineage>
        <taxon>Eukaryota</taxon>
        <taxon>Viridiplantae</taxon>
        <taxon>Streptophyta</taxon>
        <taxon>Embryophyta</taxon>
        <taxon>Tracheophyta</taxon>
        <taxon>Spermatophyta</taxon>
        <taxon>Magnoliopsida</taxon>
        <taxon>eudicotyledons</taxon>
        <taxon>Gunneridae</taxon>
        <taxon>Pentapetalae</taxon>
        <taxon>rosids</taxon>
        <taxon>fabids</taxon>
        <taxon>Fabales</taxon>
        <taxon>Fabaceae</taxon>
        <taxon>Papilionoideae</taxon>
        <taxon>50 kb inversion clade</taxon>
        <taxon>genistoids sensu lato</taxon>
        <taxon>core genistoids</taxon>
        <taxon>Genisteae</taxon>
        <taxon>Lupinus</taxon>
    </lineage>
</organism>
<dbReference type="AlphaFoldDB" id="A0A6A4NW69"/>
<evidence type="ECO:0000313" key="2">
    <source>
        <dbReference type="EMBL" id="KAE9593420.1"/>
    </source>
</evidence>
<name>A0A6A4NW69_LUPAL</name>
<evidence type="ECO:0008006" key="4">
    <source>
        <dbReference type="Google" id="ProtNLM"/>
    </source>
</evidence>
<protein>
    <recommendedName>
        <fullName evidence="4">Transmembrane protein</fullName>
    </recommendedName>
</protein>
<gene>
    <name evidence="2" type="ORF">Lalb_Chr19g0139551</name>
</gene>
<keyword evidence="1" id="KW-0472">Membrane</keyword>
<comment type="caution">
    <text evidence="2">The sequence shown here is derived from an EMBL/GenBank/DDBJ whole genome shotgun (WGS) entry which is preliminary data.</text>
</comment>
<keyword evidence="3" id="KW-1185">Reference proteome</keyword>
<accession>A0A6A4NW69</accession>
<dbReference type="EMBL" id="WOCE01000019">
    <property type="protein sequence ID" value="KAE9593420.1"/>
    <property type="molecule type" value="Genomic_DNA"/>
</dbReference>
<proteinExistence type="predicted"/>
<feature type="transmembrane region" description="Helical" evidence="1">
    <location>
        <begin position="31"/>
        <end position="51"/>
    </location>
</feature>
<feature type="transmembrane region" description="Helical" evidence="1">
    <location>
        <begin position="63"/>
        <end position="82"/>
    </location>
</feature>
<reference evidence="3" key="1">
    <citation type="journal article" date="2020" name="Nat. Commun.">
        <title>Genome sequence of the cluster root forming white lupin.</title>
        <authorList>
            <person name="Hufnagel B."/>
            <person name="Marques A."/>
            <person name="Soriano A."/>
            <person name="Marques L."/>
            <person name="Divol F."/>
            <person name="Doumas P."/>
            <person name="Sallet E."/>
            <person name="Mancinotti D."/>
            <person name="Carrere S."/>
            <person name="Marande W."/>
            <person name="Arribat S."/>
            <person name="Keller J."/>
            <person name="Huneau C."/>
            <person name="Blein T."/>
            <person name="Aime D."/>
            <person name="Laguerre M."/>
            <person name="Taylor J."/>
            <person name="Schubert V."/>
            <person name="Nelson M."/>
            <person name="Geu-Flores F."/>
            <person name="Crespi M."/>
            <person name="Gallardo-Guerrero K."/>
            <person name="Delaux P.-M."/>
            <person name="Salse J."/>
            <person name="Berges H."/>
            <person name="Guyot R."/>
            <person name="Gouzy J."/>
            <person name="Peret B."/>
        </authorList>
    </citation>
    <scope>NUCLEOTIDE SEQUENCE [LARGE SCALE GENOMIC DNA]</scope>
    <source>
        <strain evidence="3">cv. Amiga</strain>
    </source>
</reference>